<dbReference type="Proteomes" id="UP000234681">
    <property type="component" value="Chromosome 16"/>
</dbReference>
<gene>
    <name evidence="1" type="ORF">rCG_59171</name>
</gene>
<dbReference type="EMBL" id="CH474053">
    <property type="protein sequence ID" value="EDL87158.1"/>
    <property type="molecule type" value="Genomic_DNA"/>
</dbReference>
<name>A6KIV9_RAT</name>
<dbReference type="EMBL" id="CH474053">
    <property type="protein sequence ID" value="EDL87156.1"/>
    <property type="molecule type" value="Genomic_DNA"/>
</dbReference>
<dbReference type="EMBL" id="CH474053">
    <property type="protein sequence ID" value="EDL87161.1"/>
    <property type="molecule type" value="Genomic_DNA"/>
</dbReference>
<dbReference type="EMBL" id="CH474053">
    <property type="protein sequence ID" value="EDL87160.1"/>
    <property type="molecule type" value="Genomic_DNA"/>
</dbReference>
<dbReference type="AlphaFoldDB" id="A6KIV9"/>
<dbReference type="EMBL" id="CH474053">
    <property type="protein sequence ID" value="EDL87159.1"/>
    <property type="molecule type" value="Genomic_DNA"/>
</dbReference>
<evidence type="ECO:0000313" key="2">
    <source>
        <dbReference type="Proteomes" id="UP000234681"/>
    </source>
</evidence>
<dbReference type="EMBL" id="CH474053">
    <property type="protein sequence ID" value="EDL87150.1"/>
    <property type="molecule type" value="Genomic_DNA"/>
</dbReference>
<evidence type="ECO:0000313" key="1">
    <source>
        <dbReference type="EMBL" id="EDL87151.1"/>
    </source>
</evidence>
<reference evidence="1" key="1">
    <citation type="journal article" date="2005" name="Genome Res.">
        <title>Gene and alternative splicing annotation with AIR.</title>
        <authorList>
            <person name="Florea L."/>
            <person name="Di Francesco V."/>
            <person name="Miller J."/>
            <person name="Turner R."/>
            <person name="Yao A."/>
            <person name="Harris M."/>
            <person name="Walenz B."/>
            <person name="Mobarry C."/>
            <person name="Merkulov G.V."/>
            <person name="Charlab R."/>
            <person name="Dew I."/>
            <person name="Deng Z."/>
            <person name="Istrail S."/>
            <person name="Li P."/>
            <person name="Sutton G."/>
        </authorList>
    </citation>
    <scope>NUCLEOTIDE SEQUENCE</scope>
    <source>
        <strain evidence="1">BN</strain>
    </source>
</reference>
<accession>A6KIV9</accession>
<proteinExistence type="predicted"/>
<sequence>MQVFNRCFAIKIFPPNTEESQTSNPNGDCEGFQSGAPRFLESVVWRISVFFRLN</sequence>
<dbReference type="EMBL" id="CH474053">
    <property type="protein sequence ID" value="EDL87155.1"/>
    <property type="molecule type" value="Genomic_DNA"/>
</dbReference>
<dbReference type="EMBL" id="CH474053">
    <property type="protein sequence ID" value="EDL87157.1"/>
    <property type="molecule type" value="Genomic_DNA"/>
</dbReference>
<protein>
    <submittedName>
        <fullName evidence="1">RCG59171, isoform CRA_a</fullName>
    </submittedName>
</protein>
<dbReference type="EMBL" id="CH474053">
    <property type="protein sequence ID" value="EDL87151.1"/>
    <property type="molecule type" value="Genomic_DNA"/>
</dbReference>
<dbReference type="EMBL" id="CH474053">
    <property type="protein sequence ID" value="EDL87152.1"/>
    <property type="molecule type" value="Genomic_DNA"/>
</dbReference>
<organism evidence="1 2">
    <name type="scientific">Rattus norvegicus</name>
    <name type="common">Rat</name>
    <dbReference type="NCBI Taxonomy" id="10116"/>
    <lineage>
        <taxon>Eukaryota</taxon>
        <taxon>Metazoa</taxon>
        <taxon>Chordata</taxon>
        <taxon>Craniata</taxon>
        <taxon>Vertebrata</taxon>
        <taxon>Euteleostomi</taxon>
        <taxon>Mammalia</taxon>
        <taxon>Eutheria</taxon>
        <taxon>Euarchontoglires</taxon>
        <taxon>Glires</taxon>
        <taxon>Rodentia</taxon>
        <taxon>Myomorpha</taxon>
        <taxon>Muroidea</taxon>
        <taxon>Muridae</taxon>
        <taxon>Murinae</taxon>
        <taxon>Rattus</taxon>
    </lineage>
</organism>
<dbReference type="EMBL" id="CH474053">
    <property type="protein sequence ID" value="EDL87154.1"/>
    <property type="molecule type" value="Genomic_DNA"/>
</dbReference>
<dbReference type="EMBL" id="CH474053">
    <property type="protein sequence ID" value="EDL87153.1"/>
    <property type="molecule type" value="Genomic_DNA"/>
</dbReference>
<dbReference type="EMBL" id="CH474053">
    <property type="protein sequence ID" value="EDL87149.1"/>
    <property type="molecule type" value="Genomic_DNA"/>
</dbReference>
<reference evidence="1 2" key="2">
    <citation type="submission" date="2005-09" db="EMBL/GenBank/DDBJ databases">
        <authorList>
            <person name="Mural R.J."/>
            <person name="Li P.W."/>
            <person name="Adams M.D."/>
            <person name="Amanatides P.G."/>
            <person name="Baden-Tillson H."/>
            <person name="Barnstead M."/>
            <person name="Chin S.H."/>
            <person name="Dew I."/>
            <person name="Evans C.A."/>
            <person name="Ferriera S."/>
            <person name="Flanigan M."/>
            <person name="Fosler C."/>
            <person name="Glodek A."/>
            <person name="Gu Z."/>
            <person name="Holt R.A."/>
            <person name="Jennings D."/>
            <person name="Kraft C.L."/>
            <person name="Lu F."/>
            <person name="Nguyen T."/>
            <person name="Nusskern D.R."/>
            <person name="Pfannkoch C.M."/>
            <person name="Sitter C."/>
            <person name="Sutton G.G."/>
            <person name="Venter J.C."/>
            <person name="Wang Z."/>
            <person name="Woodage T."/>
            <person name="Zheng X.H."/>
            <person name="Zhong F."/>
        </authorList>
    </citation>
    <scope>NUCLEOTIDE SEQUENCE [LARGE SCALE GENOMIC DNA]</scope>
    <source>
        <strain evidence="1">BN</strain>
        <strain evidence="2">BN, Sprague-Dawley</strain>
    </source>
</reference>
<dbReference type="EMBL" id="CH474053">
    <property type="protein sequence ID" value="EDL87162.1"/>
    <property type="molecule type" value="Genomic_DNA"/>
</dbReference>